<protein>
    <submittedName>
        <fullName evidence="1">Uncharacterized protein</fullName>
    </submittedName>
</protein>
<organism evidence="1 2">
    <name type="scientific">Aromia moschata</name>
    <dbReference type="NCBI Taxonomy" id="1265417"/>
    <lineage>
        <taxon>Eukaryota</taxon>
        <taxon>Metazoa</taxon>
        <taxon>Ecdysozoa</taxon>
        <taxon>Arthropoda</taxon>
        <taxon>Hexapoda</taxon>
        <taxon>Insecta</taxon>
        <taxon>Pterygota</taxon>
        <taxon>Neoptera</taxon>
        <taxon>Endopterygota</taxon>
        <taxon>Coleoptera</taxon>
        <taxon>Polyphaga</taxon>
        <taxon>Cucujiformia</taxon>
        <taxon>Chrysomeloidea</taxon>
        <taxon>Cerambycidae</taxon>
        <taxon>Cerambycinae</taxon>
        <taxon>Callichromatini</taxon>
        <taxon>Aromia</taxon>
    </lineage>
</organism>
<name>A0AAV8YJN0_9CUCU</name>
<gene>
    <name evidence="1" type="ORF">NQ318_013602</name>
</gene>
<dbReference type="Proteomes" id="UP001162162">
    <property type="component" value="Unassembled WGS sequence"/>
</dbReference>
<dbReference type="Gene3D" id="3.30.420.10">
    <property type="entry name" value="Ribonuclease H-like superfamily/Ribonuclease H"/>
    <property type="match status" value="1"/>
</dbReference>
<comment type="caution">
    <text evidence="1">The sequence shown here is derived from an EMBL/GenBank/DDBJ whole genome shotgun (WGS) entry which is preliminary data.</text>
</comment>
<keyword evidence="2" id="KW-1185">Reference proteome</keyword>
<dbReference type="AlphaFoldDB" id="A0AAV8YJN0"/>
<evidence type="ECO:0000313" key="2">
    <source>
        <dbReference type="Proteomes" id="UP001162162"/>
    </source>
</evidence>
<reference evidence="1" key="1">
    <citation type="journal article" date="2023" name="Insect Mol. Biol.">
        <title>Genome sequencing provides insights into the evolution of gene families encoding plant cell wall-degrading enzymes in longhorned beetles.</title>
        <authorList>
            <person name="Shin N.R."/>
            <person name="Okamura Y."/>
            <person name="Kirsch R."/>
            <person name="Pauchet Y."/>
        </authorList>
    </citation>
    <scope>NUCLEOTIDE SEQUENCE</scope>
    <source>
        <strain evidence="1">AMC_N1</strain>
    </source>
</reference>
<proteinExistence type="predicted"/>
<evidence type="ECO:0000313" key="1">
    <source>
        <dbReference type="EMBL" id="KAJ8951936.1"/>
    </source>
</evidence>
<dbReference type="GO" id="GO:0003676">
    <property type="term" value="F:nucleic acid binding"/>
    <property type="evidence" value="ECO:0007669"/>
    <property type="project" value="InterPro"/>
</dbReference>
<dbReference type="InterPro" id="IPR036397">
    <property type="entry name" value="RNaseH_sf"/>
</dbReference>
<dbReference type="EMBL" id="JAPWTK010000077">
    <property type="protein sequence ID" value="KAJ8951936.1"/>
    <property type="molecule type" value="Genomic_DNA"/>
</dbReference>
<accession>A0AAV8YJN0</accession>
<sequence length="63" mass="7025">MNVYPARTFLNGLNGLKKGVKRSKTIRAPDGPQQCGITVLEHPPNYPDLAPCDCFHFPSSNRR</sequence>